<keyword evidence="2" id="KW-1185">Reference proteome</keyword>
<organism evidence="1 2">
    <name type="scientific">Fulvitalea axinellae</name>
    <dbReference type="NCBI Taxonomy" id="1182444"/>
    <lineage>
        <taxon>Bacteria</taxon>
        <taxon>Pseudomonadati</taxon>
        <taxon>Bacteroidota</taxon>
        <taxon>Cytophagia</taxon>
        <taxon>Cytophagales</taxon>
        <taxon>Persicobacteraceae</taxon>
        <taxon>Fulvitalea</taxon>
    </lineage>
</organism>
<dbReference type="AlphaFoldDB" id="A0AAU9CKB8"/>
<dbReference type="KEGG" id="fax:FUAX_49330"/>
<accession>A0AAU9CKB8</accession>
<protein>
    <submittedName>
        <fullName evidence="1">Uncharacterized protein</fullName>
    </submittedName>
</protein>
<dbReference type="Proteomes" id="UP001348817">
    <property type="component" value="Plasmid pFA5"/>
</dbReference>
<evidence type="ECO:0000313" key="2">
    <source>
        <dbReference type="Proteomes" id="UP001348817"/>
    </source>
</evidence>
<geneLocation type="plasmid" evidence="1 2">
    <name>pFA5</name>
</geneLocation>
<sequence length="45" mass="5020">MSLEGLGQSIELILNDYLSAPTKAMPVIMTDTAKRNACLKLIWIR</sequence>
<evidence type="ECO:0000313" key="1">
    <source>
        <dbReference type="EMBL" id="BDD12501.1"/>
    </source>
</evidence>
<dbReference type="EMBL" id="AP025319">
    <property type="protein sequence ID" value="BDD12501.1"/>
    <property type="molecule type" value="Genomic_DNA"/>
</dbReference>
<reference evidence="1 2" key="1">
    <citation type="submission" date="2021-12" db="EMBL/GenBank/DDBJ databases">
        <title>Genome sequencing of bacteria with rrn-lacking chromosome and rrn-plasmid.</title>
        <authorList>
            <person name="Anda M."/>
            <person name="Iwasaki W."/>
        </authorList>
    </citation>
    <scope>NUCLEOTIDE SEQUENCE [LARGE SCALE GENOMIC DNA]</scope>
    <source>
        <strain evidence="1 2">DSM 100852</strain>
        <plasmid evidence="1 2">pFA5</plasmid>
    </source>
</reference>
<proteinExistence type="predicted"/>
<name>A0AAU9CKB8_9BACT</name>
<keyword evidence="1" id="KW-0614">Plasmid</keyword>
<gene>
    <name evidence="1" type="ORF">FUAX_49330</name>
</gene>